<dbReference type="SMART" id="SM00129">
    <property type="entry name" value="KISc"/>
    <property type="match status" value="1"/>
</dbReference>
<dbReference type="GO" id="GO:0003777">
    <property type="term" value="F:microtubule motor activity"/>
    <property type="evidence" value="ECO:0007669"/>
    <property type="project" value="InterPro"/>
</dbReference>
<evidence type="ECO:0000256" key="7">
    <source>
        <dbReference type="PROSITE-ProRule" id="PRU00283"/>
    </source>
</evidence>
<dbReference type="InterPro" id="IPR019821">
    <property type="entry name" value="Kinesin_motor_CS"/>
</dbReference>
<dbReference type="GO" id="GO:0005874">
    <property type="term" value="C:microtubule"/>
    <property type="evidence" value="ECO:0007669"/>
    <property type="project" value="UniProtKB-KW"/>
</dbReference>
<dbReference type="AlphaFoldDB" id="A0AAJ7UIB8"/>
<dbReference type="GO" id="GO:0005875">
    <property type="term" value="C:microtubule associated complex"/>
    <property type="evidence" value="ECO:0007669"/>
    <property type="project" value="TreeGrafter"/>
</dbReference>
<evidence type="ECO:0000256" key="5">
    <source>
        <dbReference type="ARBA" id="ARBA00023175"/>
    </source>
</evidence>
<dbReference type="Proteomes" id="UP001318040">
    <property type="component" value="Chromosome 77"/>
</dbReference>
<dbReference type="Gene3D" id="1.10.150.280">
    <property type="entry name" value="AF1531-like domain"/>
    <property type="match status" value="1"/>
</dbReference>
<feature type="compositionally biased region" description="Basic and acidic residues" evidence="9">
    <location>
        <begin position="186"/>
        <end position="206"/>
    </location>
</feature>
<dbReference type="KEGG" id="pmrn:116958417"/>
<evidence type="ECO:0000259" key="10">
    <source>
        <dbReference type="PROSITE" id="PS50067"/>
    </source>
</evidence>
<sequence>MLVPGLSERPLSGFRDFERHFLPATERRTTASTALNARSSRSHSILLLKVVKSEQRAPYRTLLGKLYLIDLAGSEDNRRTGNMGIRLKESGAINGSLLVLSKVVDALNSGSARVPFRDSKLTRLLQDSLGGSAHAVLITNVAPELPHYFNSLNALNFAAKSRSIVNRPFTHSAPQPAAPAAPSKRGPVEEETRRDAERRRDAEPEPPRPQAFLLSPLLQRQHAFETDIEQRMGRLESVILRVQNSAPRTPRGERARALPLIQQMKVQPLKALNLDPESNRGTRKVKRQARVAPLAAHNSVDSHRVKRSKPDEPLAEGDEVAVTPLPDEDELRRRILSKLNDGGIRCLMELQKIGRKRAELLQGWRTVRGPFTRIEDLEKVEGMTAKWVESFIKANLLVQI</sequence>
<dbReference type="PROSITE" id="PS50067">
    <property type="entry name" value="KINESIN_MOTOR_2"/>
    <property type="match status" value="1"/>
</dbReference>
<keyword evidence="6" id="KW-0963">Cytoplasm</keyword>
<dbReference type="PANTHER" id="PTHR47969:SF9">
    <property type="entry name" value="KINESIN-LIKE PROTEIN"/>
    <property type="match status" value="1"/>
</dbReference>
<reference evidence="12" key="1">
    <citation type="submission" date="2025-08" db="UniProtKB">
        <authorList>
            <consortium name="RefSeq"/>
        </authorList>
    </citation>
    <scope>IDENTIFICATION</scope>
    <source>
        <tissue evidence="12">Sperm</tissue>
    </source>
</reference>
<feature type="region of interest" description="Disordered" evidence="9">
    <location>
        <begin position="168"/>
        <end position="216"/>
    </location>
</feature>
<feature type="compositionally biased region" description="Low complexity" evidence="9">
    <location>
        <begin position="173"/>
        <end position="182"/>
    </location>
</feature>
<comment type="subcellular location">
    <subcellularLocation>
        <location evidence="1">Cytoplasm</location>
        <location evidence="1">Cytoskeleton</location>
    </subcellularLocation>
</comment>
<evidence type="ECO:0000256" key="8">
    <source>
        <dbReference type="RuleBase" id="RU000394"/>
    </source>
</evidence>
<comment type="similarity">
    <text evidence="7 8">Belongs to the TRAFAC class myosin-kinesin ATPase superfamily. Kinesin family.</text>
</comment>
<dbReference type="InterPro" id="IPR027640">
    <property type="entry name" value="Kinesin-like_fam"/>
</dbReference>
<keyword evidence="6" id="KW-0206">Cytoskeleton</keyword>
<dbReference type="Pfam" id="PF12836">
    <property type="entry name" value="HHH_3"/>
    <property type="match status" value="1"/>
</dbReference>
<dbReference type="GO" id="GO:0007018">
    <property type="term" value="P:microtubule-based movement"/>
    <property type="evidence" value="ECO:0007669"/>
    <property type="project" value="InterPro"/>
</dbReference>
<comment type="caution">
    <text evidence="7">Lacks conserved residue(s) required for the propagation of feature annotation.</text>
</comment>
<dbReference type="Gene3D" id="3.40.850.10">
    <property type="entry name" value="Kinesin motor domain"/>
    <property type="match status" value="1"/>
</dbReference>
<evidence type="ECO:0000313" key="12">
    <source>
        <dbReference type="RefSeq" id="XP_032836890.1"/>
    </source>
</evidence>
<dbReference type="RefSeq" id="XP_032836890.1">
    <property type="nucleotide sequence ID" value="XM_032980999.1"/>
</dbReference>
<dbReference type="GO" id="GO:0051231">
    <property type="term" value="P:spindle elongation"/>
    <property type="evidence" value="ECO:0007669"/>
    <property type="project" value="TreeGrafter"/>
</dbReference>
<dbReference type="InterPro" id="IPR036961">
    <property type="entry name" value="Kinesin_motor_dom_sf"/>
</dbReference>
<dbReference type="InterPro" id="IPR001752">
    <property type="entry name" value="Kinesin_motor_dom"/>
</dbReference>
<dbReference type="GO" id="GO:0005524">
    <property type="term" value="F:ATP binding"/>
    <property type="evidence" value="ECO:0007669"/>
    <property type="project" value="UniProtKB-KW"/>
</dbReference>
<evidence type="ECO:0000256" key="2">
    <source>
        <dbReference type="ARBA" id="ARBA00022701"/>
    </source>
</evidence>
<evidence type="ECO:0000256" key="4">
    <source>
        <dbReference type="ARBA" id="ARBA00022840"/>
    </source>
</evidence>
<evidence type="ECO:0000313" key="11">
    <source>
        <dbReference type="Proteomes" id="UP001318040"/>
    </source>
</evidence>
<dbReference type="PRINTS" id="PR00380">
    <property type="entry name" value="KINESINHEAVY"/>
</dbReference>
<keyword evidence="3 8" id="KW-0547">Nucleotide-binding</keyword>
<evidence type="ECO:0000256" key="6">
    <source>
        <dbReference type="ARBA" id="ARBA00023212"/>
    </source>
</evidence>
<feature type="compositionally biased region" description="Basic and acidic residues" evidence="9">
    <location>
        <begin position="300"/>
        <end position="312"/>
    </location>
</feature>
<keyword evidence="5 8" id="KW-0505">Motor protein</keyword>
<feature type="domain" description="Kinesin motor" evidence="10">
    <location>
        <begin position="1"/>
        <end position="164"/>
    </location>
</feature>
<dbReference type="GO" id="GO:0008017">
    <property type="term" value="F:microtubule binding"/>
    <property type="evidence" value="ECO:0007669"/>
    <property type="project" value="InterPro"/>
</dbReference>
<accession>A0AAJ7UIB8</accession>
<dbReference type="Pfam" id="PF00225">
    <property type="entry name" value="Kinesin"/>
    <property type="match status" value="1"/>
</dbReference>
<keyword evidence="2 8" id="KW-0493">Microtubule</keyword>
<keyword evidence="4 8" id="KW-0067">ATP-binding</keyword>
<gene>
    <name evidence="12" type="primary">KIF22</name>
</gene>
<evidence type="ECO:0000256" key="3">
    <source>
        <dbReference type="ARBA" id="ARBA00022741"/>
    </source>
</evidence>
<dbReference type="PANTHER" id="PTHR47969">
    <property type="entry name" value="CHROMOSOME-ASSOCIATED KINESIN KIF4A-RELATED"/>
    <property type="match status" value="1"/>
</dbReference>
<organism evidence="11 12">
    <name type="scientific">Petromyzon marinus</name>
    <name type="common">Sea lamprey</name>
    <dbReference type="NCBI Taxonomy" id="7757"/>
    <lineage>
        <taxon>Eukaryota</taxon>
        <taxon>Metazoa</taxon>
        <taxon>Chordata</taxon>
        <taxon>Craniata</taxon>
        <taxon>Vertebrata</taxon>
        <taxon>Cyclostomata</taxon>
        <taxon>Hyperoartia</taxon>
        <taxon>Petromyzontiformes</taxon>
        <taxon>Petromyzontidae</taxon>
        <taxon>Petromyzon</taxon>
    </lineage>
</organism>
<proteinExistence type="inferred from homology"/>
<dbReference type="InterPro" id="IPR027417">
    <property type="entry name" value="P-loop_NTPase"/>
</dbReference>
<evidence type="ECO:0000256" key="1">
    <source>
        <dbReference type="ARBA" id="ARBA00004245"/>
    </source>
</evidence>
<protein>
    <recommendedName>
        <fullName evidence="8">Kinesin-like protein</fullName>
    </recommendedName>
</protein>
<dbReference type="SUPFAM" id="SSF47781">
    <property type="entry name" value="RuvA domain 2-like"/>
    <property type="match status" value="1"/>
</dbReference>
<dbReference type="PROSITE" id="PS00411">
    <property type="entry name" value="KINESIN_MOTOR_1"/>
    <property type="match status" value="1"/>
</dbReference>
<dbReference type="GO" id="GO:0007052">
    <property type="term" value="P:mitotic spindle organization"/>
    <property type="evidence" value="ECO:0007669"/>
    <property type="project" value="TreeGrafter"/>
</dbReference>
<evidence type="ECO:0000256" key="9">
    <source>
        <dbReference type="SAM" id="MobiDB-lite"/>
    </source>
</evidence>
<feature type="region of interest" description="Disordered" evidence="9">
    <location>
        <begin position="274"/>
        <end position="317"/>
    </location>
</feature>
<dbReference type="CTD" id="3835"/>
<name>A0AAJ7UIB8_PETMA</name>
<dbReference type="SUPFAM" id="SSF52540">
    <property type="entry name" value="P-loop containing nucleoside triphosphate hydrolases"/>
    <property type="match status" value="1"/>
</dbReference>
<dbReference type="InterPro" id="IPR010994">
    <property type="entry name" value="RuvA_2-like"/>
</dbReference>
<keyword evidence="11" id="KW-1185">Reference proteome</keyword>